<evidence type="ECO:0000313" key="10">
    <source>
        <dbReference type="EMBL" id="NVH57555.1"/>
    </source>
</evidence>
<reference evidence="11 12" key="1">
    <citation type="journal article" date="2020" name="Cell Host Microbe">
        <title>Functional and Genomic Variation between Human-Derived Isolates of Lachnospiraceae Reveals Inter- and Intra-Species Diversity.</title>
        <authorList>
            <person name="Sorbara M.T."/>
            <person name="Littmann E.R."/>
            <person name="Fontana E."/>
            <person name="Moody T.U."/>
            <person name="Kohout C.E."/>
            <person name="Gjonbalaj M."/>
            <person name="Eaton V."/>
            <person name="Seok R."/>
            <person name="Leiner I.M."/>
            <person name="Pamer E.G."/>
        </authorList>
    </citation>
    <scope>NUCLEOTIDE SEQUENCE [LARGE SCALE GENOMIC DNA]</scope>
    <source>
        <strain evidence="10 11">MSK.17.11</strain>
        <strain evidence="9 12">MSK.17.38</strain>
    </source>
</reference>
<dbReference type="PROSITE" id="PS51202">
    <property type="entry name" value="RCK_C"/>
    <property type="match status" value="2"/>
</dbReference>
<dbReference type="Pfam" id="PF02254">
    <property type="entry name" value="TrkA_N"/>
    <property type="match status" value="2"/>
</dbReference>
<dbReference type="OrthoDB" id="9775180at2"/>
<evidence type="ECO:0000313" key="11">
    <source>
        <dbReference type="Proteomes" id="UP000528555"/>
    </source>
</evidence>
<dbReference type="PRINTS" id="PR00335">
    <property type="entry name" value="KUPTAKETRKA"/>
</dbReference>
<dbReference type="GO" id="GO:0005886">
    <property type="term" value="C:plasma membrane"/>
    <property type="evidence" value="ECO:0007669"/>
    <property type="project" value="InterPro"/>
</dbReference>
<dbReference type="InterPro" id="IPR036721">
    <property type="entry name" value="RCK_C_sf"/>
</dbReference>
<dbReference type="AlphaFoldDB" id="A0A850HCI8"/>
<dbReference type="SUPFAM" id="SSF116726">
    <property type="entry name" value="TrkA C-terminal domain-like"/>
    <property type="match status" value="2"/>
</dbReference>
<name>A0A850HCI8_9FIRM</name>
<dbReference type="GO" id="GO:0015079">
    <property type="term" value="F:potassium ion transmembrane transporter activity"/>
    <property type="evidence" value="ECO:0007669"/>
    <property type="project" value="InterPro"/>
</dbReference>
<dbReference type="InterPro" id="IPR006037">
    <property type="entry name" value="RCK_C"/>
</dbReference>
<evidence type="ECO:0000256" key="5">
    <source>
        <dbReference type="ARBA" id="ARBA00023027"/>
    </source>
</evidence>
<evidence type="ECO:0000256" key="3">
    <source>
        <dbReference type="ARBA" id="ARBA00022538"/>
    </source>
</evidence>
<dbReference type="Gene3D" id="3.40.50.720">
    <property type="entry name" value="NAD(P)-binding Rossmann-like Domain"/>
    <property type="match status" value="2"/>
</dbReference>
<keyword evidence="6" id="KW-0406">Ion transport</keyword>
<keyword evidence="5" id="KW-0520">NAD</keyword>
<sequence>MKIVIIGDGKVGHKLTAQLSEEDYDIVLIDQNEGKLKEALNRLDIFCITGNGADADVQKEAGVQNADLVIACASTDELNMLSCLLARRLGARHTIARVRNPVYYRQMGLLKEDLHLSMAVNPELTAAMEIARVLLLPETSKVETFMKGRVELVEFTLRENGLLVGLPLKEIYRKFQIKILVCAVKRGDEIYIPDGEFLLQQGDKIHITASHQELEAFFKAIGKRILKVKKVLIGGGGHVCFYLALQLLQAGMQVKIIERDEKRCEQLCEILPKATIIHGDAADHDLLLEEGIREADAFVALTGMDEENIIMSLFAKTQGVGKVVAKVNEDSRAQLVEELGIDSTVSAKGATADAIMSYVRARNNSYSSVNIETAYRLLGGKVEALEFIIKEECQFTNVPLKNLATKANHLIACIGRKGKIIIPNGEDHLEAGDSVIVVTKDHIINSFSDILA</sequence>
<feature type="domain" description="RCK N-terminal" evidence="7">
    <location>
        <begin position="228"/>
        <end position="346"/>
    </location>
</feature>
<dbReference type="NCBIfam" id="NF007039">
    <property type="entry name" value="PRK09496.3-2"/>
    <property type="match status" value="1"/>
</dbReference>
<keyword evidence="3" id="KW-0633">Potassium transport</keyword>
<protein>
    <recommendedName>
        <fullName evidence="1">Trk system potassium uptake protein TrkA</fullName>
    </recommendedName>
</protein>
<feature type="domain" description="RCK N-terminal" evidence="7">
    <location>
        <begin position="1"/>
        <end position="124"/>
    </location>
</feature>
<feature type="domain" description="RCK C-terminal" evidence="8">
    <location>
        <begin position="372"/>
        <end position="452"/>
    </location>
</feature>
<evidence type="ECO:0000313" key="12">
    <source>
        <dbReference type="Proteomes" id="UP000701680"/>
    </source>
</evidence>
<dbReference type="NCBIfam" id="NF007032">
    <property type="entry name" value="PRK09496.1-4"/>
    <property type="match status" value="1"/>
</dbReference>
<evidence type="ECO:0000256" key="6">
    <source>
        <dbReference type="ARBA" id="ARBA00023065"/>
    </source>
</evidence>
<dbReference type="PANTHER" id="PTHR43833:SF5">
    <property type="entry name" value="TRK SYSTEM POTASSIUM UPTAKE PROTEIN TRKA"/>
    <property type="match status" value="1"/>
</dbReference>
<dbReference type="InterPro" id="IPR006036">
    <property type="entry name" value="K_uptake_TrkA"/>
</dbReference>
<gene>
    <name evidence="10" type="primary">trkA</name>
    <name evidence="10" type="ORF">G5A66_02585</name>
    <name evidence="9" type="ORF">G5A75_00225</name>
</gene>
<dbReference type="Gene3D" id="3.30.70.1450">
    <property type="entry name" value="Regulator of K+ conductance, C-terminal domain"/>
    <property type="match status" value="2"/>
</dbReference>
<dbReference type="Pfam" id="PF02080">
    <property type="entry name" value="TrkA_C"/>
    <property type="match status" value="2"/>
</dbReference>
<proteinExistence type="predicted"/>
<feature type="domain" description="RCK C-terminal" evidence="8">
    <location>
        <begin position="140"/>
        <end position="223"/>
    </location>
</feature>
<keyword evidence="2" id="KW-0813">Transport</keyword>
<dbReference type="EMBL" id="JAAIUO010000001">
    <property type="protein sequence ID" value="NSK13316.1"/>
    <property type="molecule type" value="Genomic_DNA"/>
</dbReference>
<dbReference type="NCBIfam" id="NF007033">
    <property type="entry name" value="PRK09496.1-5"/>
    <property type="match status" value="1"/>
</dbReference>
<dbReference type="InterPro" id="IPR003148">
    <property type="entry name" value="RCK_N"/>
</dbReference>
<keyword evidence="11" id="KW-1185">Reference proteome</keyword>
<dbReference type="PROSITE" id="PS51201">
    <property type="entry name" value="RCK_N"/>
    <property type="match status" value="2"/>
</dbReference>
<keyword evidence="4" id="KW-0630">Potassium</keyword>
<dbReference type="InterPro" id="IPR036291">
    <property type="entry name" value="NAD(P)-bd_dom_sf"/>
</dbReference>
<dbReference type="Proteomes" id="UP000528555">
    <property type="component" value="Unassembled WGS sequence"/>
</dbReference>
<evidence type="ECO:0000259" key="7">
    <source>
        <dbReference type="PROSITE" id="PS51201"/>
    </source>
</evidence>
<evidence type="ECO:0000259" key="8">
    <source>
        <dbReference type="PROSITE" id="PS51202"/>
    </source>
</evidence>
<evidence type="ECO:0000256" key="1">
    <source>
        <dbReference type="ARBA" id="ARBA00017378"/>
    </source>
</evidence>
<comment type="caution">
    <text evidence="10">The sequence shown here is derived from an EMBL/GenBank/DDBJ whole genome shotgun (WGS) entry which is preliminary data.</text>
</comment>
<accession>A0A850HCI8</accession>
<dbReference type="EMBL" id="JAAITX010000001">
    <property type="protein sequence ID" value="NVH57555.1"/>
    <property type="molecule type" value="Genomic_DNA"/>
</dbReference>
<dbReference type="NCBIfam" id="NF007031">
    <property type="entry name" value="PRK09496.1-2"/>
    <property type="match status" value="1"/>
</dbReference>
<dbReference type="InterPro" id="IPR050721">
    <property type="entry name" value="Trk_Ktr_HKT_K-transport"/>
</dbReference>
<reference evidence="10" key="2">
    <citation type="submission" date="2020-02" db="EMBL/GenBank/DDBJ databases">
        <authorList>
            <person name="Littmann E."/>
            <person name="Sorbara M."/>
        </authorList>
    </citation>
    <scope>NUCLEOTIDE SEQUENCE</scope>
    <source>
        <strain evidence="10">MSK.17.11</strain>
        <strain evidence="9">MSK.17.38</strain>
    </source>
</reference>
<dbReference type="NCBIfam" id="NF007041">
    <property type="entry name" value="PRK09496.3-4"/>
    <property type="match status" value="1"/>
</dbReference>
<dbReference type="SUPFAM" id="SSF51735">
    <property type="entry name" value="NAD(P)-binding Rossmann-fold domains"/>
    <property type="match status" value="2"/>
</dbReference>
<organism evidence="10 11">
    <name type="scientific">Dorea phocaeensis</name>
    <dbReference type="NCBI Taxonomy" id="2040291"/>
    <lineage>
        <taxon>Bacteria</taxon>
        <taxon>Bacillati</taxon>
        <taxon>Bacillota</taxon>
        <taxon>Clostridia</taxon>
        <taxon>Lachnospirales</taxon>
        <taxon>Lachnospiraceae</taxon>
        <taxon>Dorea</taxon>
    </lineage>
</organism>
<evidence type="ECO:0000313" key="9">
    <source>
        <dbReference type="EMBL" id="NSK13316.1"/>
    </source>
</evidence>
<evidence type="ECO:0000256" key="2">
    <source>
        <dbReference type="ARBA" id="ARBA00022448"/>
    </source>
</evidence>
<dbReference type="PANTHER" id="PTHR43833">
    <property type="entry name" value="POTASSIUM CHANNEL PROTEIN 2-RELATED-RELATED"/>
    <property type="match status" value="1"/>
</dbReference>
<dbReference type="Proteomes" id="UP000701680">
    <property type="component" value="Unassembled WGS sequence"/>
</dbReference>
<evidence type="ECO:0000256" key="4">
    <source>
        <dbReference type="ARBA" id="ARBA00022958"/>
    </source>
</evidence>